<sequence>MTEIGMKAAQQGDPISFGVGRQVGKLLEISLTYREAMESLEYGYRCKKERFVQFYNGREPIDLFRAVNEKELLAYYLQTMHPFKELGENEQLDLLQTLQTYYEMHCHLGGTAKRLFVHRNTVIYRLNKCTQLIGRNLNSADESLRFRIAFIIKPLLQL</sequence>
<dbReference type="PANTHER" id="PTHR33744">
    <property type="entry name" value="CARBOHYDRATE DIACID REGULATOR"/>
    <property type="match status" value="1"/>
</dbReference>
<dbReference type="InterPro" id="IPR051448">
    <property type="entry name" value="CdaR-like_regulators"/>
</dbReference>
<evidence type="ECO:0000259" key="1">
    <source>
        <dbReference type="Pfam" id="PF13556"/>
    </source>
</evidence>
<gene>
    <name evidence="2" type="ORF">OB236_04390</name>
</gene>
<dbReference type="EMBL" id="JAOQIO010000007">
    <property type="protein sequence ID" value="MCU6791365.1"/>
    <property type="molecule type" value="Genomic_DNA"/>
</dbReference>
<evidence type="ECO:0000313" key="3">
    <source>
        <dbReference type="Proteomes" id="UP001652445"/>
    </source>
</evidence>
<dbReference type="InterPro" id="IPR042070">
    <property type="entry name" value="PucR_C-HTH_sf"/>
</dbReference>
<proteinExistence type="predicted"/>
<evidence type="ECO:0000313" key="2">
    <source>
        <dbReference type="EMBL" id="MCU6791365.1"/>
    </source>
</evidence>
<dbReference type="PANTHER" id="PTHR33744:SF1">
    <property type="entry name" value="DNA-BINDING TRANSCRIPTIONAL ACTIVATOR ADER"/>
    <property type="match status" value="1"/>
</dbReference>
<organism evidence="2 3">
    <name type="scientific">Paenibacillus baimaensis</name>
    <dbReference type="NCBI Taxonomy" id="2982185"/>
    <lineage>
        <taxon>Bacteria</taxon>
        <taxon>Bacillati</taxon>
        <taxon>Bacillota</taxon>
        <taxon>Bacilli</taxon>
        <taxon>Bacillales</taxon>
        <taxon>Paenibacillaceae</taxon>
        <taxon>Paenibacillus</taxon>
    </lineage>
</organism>
<dbReference type="RefSeq" id="WP_262682939.1">
    <property type="nucleotide sequence ID" value="NZ_JAOQIO010000007.1"/>
</dbReference>
<dbReference type="Proteomes" id="UP001652445">
    <property type="component" value="Unassembled WGS sequence"/>
</dbReference>
<dbReference type="Gene3D" id="1.10.10.2840">
    <property type="entry name" value="PucR C-terminal helix-turn-helix domain"/>
    <property type="match status" value="1"/>
</dbReference>
<accession>A0ABT2U9U4</accession>
<keyword evidence="3" id="KW-1185">Reference proteome</keyword>
<comment type="caution">
    <text evidence="2">The sequence shown here is derived from an EMBL/GenBank/DDBJ whole genome shotgun (WGS) entry which is preliminary data.</text>
</comment>
<dbReference type="InterPro" id="IPR025736">
    <property type="entry name" value="PucR_C-HTH_dom"/>
</dbReference>
<dbReference type="Pfam" id="PF13556">
    <property type="entry name" value="HTH_30"/>
    <property type="match status" value="1"/>
</dbReference>
<feature type="domain" description="PucR C-terminal helix-turn-helix" evidence="1">
    <location>
        <begin position="94"/>
        <end position="151"/>
    </location>
</feature>
<name>A0ABT2U9U4_9BACL</name>
<reference evidence="2 3" key="1">
    <citation type="submission" date="2022-09" db="EMBL/GenBank/DDBJ databases">
        <authorList>
            <person name="Han X.L."/>
            <person name="Wang Q."/>
            <person name="Lu T."/>
        </authorList>
    </citation>
    <scope>NUCLEOTIDE SEQUENCE [LARGE SCALE GENOMIC DNA]</scope>
    <source>
        <strain evidence="2 3">WQ 127069</strain>
    </source>
</reference>
<protein>
    <submittedName>
        <fullName evidence="2">Helix-turn-helix domain-containing protein</fullName>
    </submittedName>
</protein>